<dbReference type="InterPro" id="IPR054018">
    <property type="entry name" value="HdrB-like_C"/>
</dbReference>
<protein>
    <recommendedName>
        <fullName evidence="5">DUF5644 domain-containing protein</fullName>
    </recommendedName>
</protein>
<feature type="domain" description="HdrB-like C-terminal" evidence="2">
    <location>
        <begin position="265"/>
        <end position="346"/>
    </location>
</feature>
<dbReference type="Pfam" id="PF22196">
    <property type="entry name" value="HdrB-like_C"/>
    <property type="match status" value="1"/>
</dbReference>
<name>A0A7L5JNA6_9BACT</name>
<gene>
    <name evidence="3" type="ORF">ACBT_0683</name>
</gene>
<dbReference type="Proteomes" id="UP000509513">
    <property type="component" value="Chromosome"/>
</dbReference>
<accession>A0A7L5JNA6</accession>
<feature type="domain" description="DUF5644" evidence="1">
    <location>
        <begin position="99"/>
        <end position="202"/>
    </location>
</feature>
<dbReference type="Pfam" id="PF18712">
    <property type="entry name" value="DUF5644"/>
    <property type="match status" value="1"/>
</dbReference>
<evidence type="ECO:0008006" key="5">
    <source>
        <dbReference type="Google" id="ProtNLM"/>
    </source>
</evidence>
<dbReference type="Gene3D" id="3.10.20.30">
    <property type="match status" value="1"/>
</dbReference>
<evidence type="ECO:0000259" key="1">
    <source>
        <dbReference type="Pfam" id="PF18712"/>
    </source>
</evidence>
<reference evidence="3 4" key="1">
    <citation type="submission" date="2020-05" db="EMBL/GenBank/DDBJ databases">
        <title>Complete genome sequencing of Campylobacter and Arcobacter type strains.</title>
        <authorList>
            <person name="Miller W.G."/>
            <person name="Yee E."/>
        </authorList>
    </citation>
    <scope>NUCLEOTIDE SEQUENCE [LARGE SCALE GENOMIC DNA]</scope>
    <source>
        <strain evidence="3 4">LMG 21996</strain>
    </source>
</reference>
<evidence type="ECO:0000313" key="3">
    <source>
        <dbReference type="EMBL" id="QKJ26630.1"/>
    </source>
</evidence>
<dbReference type="RefSeq" id="WP_024775467.1">
    <property type="nucleotide sequence ID" value="NZ_CP054051.1"/>
</dbReference>
<proteinExistence type="predicted"/>
<evidence type="ECO:0000259" key="2">
    <source>
        <dbReference type="Pfam" id="PF22196"/>
    </source>
</evidence>
<dbReference type="Gene3D" id="3.40.50.11810">
    <property type="match status" value="1"/>
</dbReference>
<dbReference type="Gene3D" id="1.10.1060.20">
    <property type="match status" value="1"/>
</dbReference>
<dbReference type="AlphaFoldDB" id="A0A7L5JNA6"/>
<sequence length="352" mass="41720">MKLEISLFRFDKDSDYLPYYTKHFLTLKDEKNLLDILKRIHENEEFSFLDSKDSIFVVNKKFLFGLTALEDIIKIFGKDLIIEPISIKRAYKDFLINEDDFYSKFEILERFCSSEDNTFYNNQKIYYYASNTLSYKEKYIGDALLLLASKLIDENSDKRSDILKILKEQKYGASFHTNLKNRVLNFDTNIEDNIKSIQEELNFLKDFNEKTIKFEDIQIDFNLKNSFKNFNITLYNKDSKFDTFLEKFEANFINLENLDLAIKSFFINPKLTYFVASQILLSAFDEGADFLVVFNNDDFFIFNNKLKEIERISNREIPLPIIHISELQMLASGDFDKAKKSFKNHKINPRII</sequence>
<dbReference type="InterPro" id="IPR012675">
    <property type="entry name" value="Beta-grasp_dom_sf"/>
</dbReference>
<organism evidence="3 4">
    <name type="scientific">Aliarcobacter cibarius</name>
    <dbReference type="NCBI Taxonomy" id="255507"/>
    <lineage>
        <taxon>Bacteria</taxon>
        <taxon>Pseudomonadati</taxon>
        <taxon>Campylobacterota</taxon>
        <taxon>Epsilonproteobacteria</taxon>
        <taxon>Campylobacterales</taxon>
        <taxon>Arcobacteraceae</taxon>
        <taxon>Aliarcobacter</taxon>
    </lineage>
</organism>
<dbReference type="KEGG" id="acib:ACBT_0683"/>
<dbReference type="InterPro" id="IPR041543">
    <property type="entry name" value="DUF5644"/>
</dbReference>
<dbReference type="EMBL" id="CP054051">
    <property type="protein sequence ID" value="QKJ26630.1"/>
    <property type="molecule type" value="Genomic_DNA"/>
</dbReference>
<evidence type="ECO:0000313" key="4">
    <source>
        <dbReference type="Proteomes" id="UP000509513"/>
    </source>
</evidence>